<dbReference type="InterPro" id="IPR033744">
    <property type="entry name" value="RRM_RBM8"/>
</dbReference>
<dbReference type="SMART" id="SM00360">
    <property type="entry name" value="RRM"/>
    <property type="match status" value="1"/>
</dbReference>
<keyword evidence="4 6" id="KW-0694">RNA-binding</keyword>
<evidence type="ECO:0000256" key="5">
    <source>
        <dbReference type="ARBA" id="ARBA00023242"/>
    </source>
</evidence>
<organism evidence="9 10">
    <name type="scientific">Coemansia brasiliensis</name>
    <dbReference type="NCBI Taxonomy" id="2650707"/>
    <lineage>
        <taxon>Eukaryota</taxon>
        <taxon>Fungi</taxon>
        <taxon>Fungi incertae sedis</taxon>
        <taxon>Zoopagomycota</taxon>
        <taxon>Kickxellomycotina</taxon>
        <taxon>Kickxellomycetes</taxon>
        <taxon>Kickxellales</taxon>
        <taxon>Kickxellaceae</taxon>
        <taxon>Coemansia</taxon>
    </lineage>
</organism>
<dbReference type="Proteomes" id="UP001139887">
    <property type="component" value="Unassembled WGS sequence"/>
</dbReference>
<dbReference type="PROSITE" id="PS50102">
    <property type="entry name" value="RRM"/>
    <property type="match status" value="1"/>
</dbReference>
<evidence type="ECO:0000259" key="8">
    <source>
        <dbReference type="PROSITE" id="PS50102"/>
    </source>
</evidence>
<keyword evidence="5" id="KW-0539">Nucleus</keyword>
<name>A0A9W8M0W6_9FUNG</name>
<comment type="caution">
    <text evidence="9">The sequence shown here is derived from an EMBL/GenBank/DDBJ whole genome shotgun (WGS) entry which is preliminary data.</text>
</comment>
<dbReference type="GO" id="GO:0006396">
    <property type="term" value="P:RNA processing"/>
    <property type="evidence" value="ECO:0007669"/>
    <property type="project" value="InterPro"/>
</dbReference>
<evidence type="ECO:0000256" key="6">
    <source>
        <dbReference type="PROSITE-ProRule" id="PRU00176"/>
    </source>
</evidence>
<feature type="compositionally biased region" description="Basic and acidic residues" evidence="7">
    <location>
        <begin position="190"/>
        <end position="203"/>
    </location>
</feature>
<sequence>MSQENDKTDVPKSMSIAGSAQQDEQHKDMDIEASPPLPVKGHSEDSTDPLPKSIENAERSIEGWVIIVTGVHEEAREEDLYDFFSDYGKARGLHMNLDRQTGYVKGYALMEFEEYDEAKDAVVNGSGKKLLGKPVDVDFAFIQGDDFSRSSYDDDRRDNRRRDRQRRRSPSGDRYRPGTDSYVPDYSYRSSERSRELSPERGF</sequence>
<dbReference type="PANTHER" id="PTHR45894">
    <property type="entry name" value="RNA-BINDING PROTEIN 8A"/>
    <property type="match status" value="1"/>
</dbReference>
<dbReference type="AlphaFoldDB" id="A0A9W8M0W6"/>
<feature type="domain" description="RRM" evidence="8">
    <location>
        <begin position="64"/>
        <end position="142"/>
    </location>
</feature>
<feature type="region of interest" description="Disordered" evidence="7">
    <location>
        <begin position="1"/>
        <end position="52"/>
    </location>
</feature>
<feature type="region of interest" description="Disordered" evidence="7">
    <location>
        <begin position="146"/>
        <end position="203"/>
    </location>
</feature>
<reference evidence="9" key="1">
    <citation type="submission" date="2022-07" db="EMBL/GenBank/DDBJ databases">
        <title>Phylogenomic reconstructions and comparative analyses of Kickxellomycotina fungi.</title>
        <authorList>
            <person name="Reynolds N.K."/>
            <person name="Stajich J.E."/>
            <person name="Barry K."/>
            <person name="Grigoriev I.V."/>
            <person name="Crous P."/>
            <person name="Smith M.E."/>
        </authorList>
    </citation>
    <scope>NUCLEOTIDE SEQUENCE</scope>
    <source>
        <strain evidence="9">NRRL 1566</strain>
    </source>
</reference>
<keyword evidence="3" id="KW-0963">Cytoplasm</keyword>
<protein>
    <recommendedName>
        <fullName evidence="8">RRM domain-containing protein</fullName>
    </recommendedName>
</protein>
<dbReference type="OrthoDB" id="15688at2759"/>
<dbReference type="GO" id="GO:0005737">
    <property type="term" value="C:cytoplasm"/>
    <property type="evidence" value="ECO:0007669"/>
    <property type="project" value="UniProtKB-SubCell"/>
</dbReference>
<feature type="compositionally biased region" description="Basic and acidic residues" evidence="7">
    <location>
        <begin position="146"/>
        <end position="161"/>
    </location>
</feature>
<proteinExistence type="predicted"/>
<dbReference type="InterPro" id="IPR000504">
    <property type="entry name" value="RRM_dom"/>
</dbReference>
<gene>
    <name evidence="9" type="ORF">IWW36_001354</name>
</gene>
<dbReference type="InterPro" id="IPR008111">
    <property type="entry name" value="RNA-bd_8"/>
</dbReference>
<evidence type="ECO:0000256" key="3">
    <source>
        <dbReference type="ARBA" id="ARBA00022490"/>
    </source>
</evidence>
<dbReference type="InterPro" id="IPR035979">
    <property type="entry name" value="RBD_domain_sf"/>
</dbReference>
<dbReference type="GO" id="GO:0005634">
    <property type="term" value="C:nucleus"/>
    <property type="evidence" value="ECO:0007669"/>
    <property type="project" value="UniProtKB-SubCell"/>
</dbReference>
<dbReference type="PRINTS" id="PR01738">
    <property type="entry name" value="RNABINDINGM8"/>
</dbReference>
<dbReference type="Pfam" id="PF00076">
    <property type="entry name" value="RRM_1"/>
    <property type="match status" value="1"/>
</dbReference>
<dbReference type="EMBL" id="JANBUW010000017">
    <property type="protein sequence ID" value="KAJ2851103.1"/>
    <property type="molecule type" value="Genomic_DNA"/>
</dbReference>
<dbReference type="InterPro" id="IPR012677">
    <property type="entry name" value="Nucleotide-bd_a/b_plait_sf"/>
</dbReference>
<comment type="subcellular location">
    <subcellularLocation>
        <location evidence="2">Cytoplasm</location>
    </subcellularLocation>
    <subcellularLocation>
        <location evidence="1">Nucleus</location>
    </subcellularLocation>
</comment>
<evidence type="ECO:0000313" key="9">
    <source>
        <dbReference type="EMBL" id="KAJ2851103.1"/>
    </source>
</evidence>
<keyword evidence="10" id="KW-1185">Reference proteome</keyword>
<accession>A0A9W8M0W6</accession>
<evidence type="ECO:0000256" key="1">
    <source>
        <dbReference type="ARBA" id="ARBA00004123"/>
    </source>
</evidence>
<dbReference type="CDD" id="cd12324">
    <property type="entry name" value="RRM_RBM8"/>
    <property type="match status" value="1"/>
</dbReference>
<evidence type="ECO:0000256" key="4">
    <source>
        <dbReference type="ARBA" id="ARBA00022884"/>
    </source>
</evidence>
<dbReference type="Gene3D" id="3.30.70.330">
    <property type="match status" value="1"/>
</dbReference>
<dbReference type="SUPFAM" id="SSF54928">
    <property type="entry name" value="RNA-binding domain, RBD"/>
    <property type="match status" value="1"/>
</dbReference>
<feature type="compositionally biased region" description="Basic and acidic residues" evidence="7">
    <location>
        <begin position="1"/>
        <end position="10"/>
    </location>
</feature>
<dbReference type="GO" id="GO:0003729">
    <property type="term" value="F:mRNA binding"/>
    <property type="evidence" value="ECO:0007669"/>
    <property type="project" value="InterPro"/>
</dbReference>
<evidence type="ECO:0000256" key="7">
    <source>
        <dbReference type="SAM" id="MobiDB-lite"/>
    </source>
</evidence>
<evidence type="ECO:0000256" key="2">
    <source>
        <dbReference type="ARBA" id="ARBA00004496"/>
    </source>
</evidence>
<evidence type="ECO:0000313" key="10">
    <source>
        <dbReference type="Proteomes" id="UP001139887"/>
    </source>
</evidence>